<evidence type="ECO:0000313" key="3">
    <source>
        <dbReference type="Proteomes" id="UP001634394"/>
    </source>
</evidence>
<dbReference type="InterPro" id="IPR036734">
    <property type="entry name" value="Neur_chan_lig-bd_sf"/>
</dbReference>
<dbReference type="PANTHER" id="PTHR18945">
    <property type="entry name" value="NEUROTRANSMITTER GATED ION CHANNEL"/>
    <property type="match status" value="1"/>
</dbReference>
<name>A0ABD3W2V5_SINWO</name>
<dbReference type="InterPro" id="IPR006201">
    <property type="entry name" value="Neur_channel"/>
</dbReference>
<dbReference type="AlphaFoldDB" id="A0ABD3W2V5"/>
<proteinExistence type="predicted"/>
<reference evidence="2 3" key="1">
    <citation type="submission" date="2024-11" db="EMBL/GenBank/DDBJ databases">
        <title>Chromosome-level genome assembly of the freshwater bivalve Anodonta woodiana.</title>
        <authorList>
            <person name="Chen X."/>
        </authorList>
    </citation>
    <scope>NUCLEOTIDE SEQUENCE [LARGE SCALE GENOMIC DNA]</scope>
    <source>
        <strain evidence="2">MN2024</strain>
        <tissue evidence="2">Gills</tissue>
    </source>
</reference>
<dbReference type="CDD" id="cd18989">
    <property type="entry name" value="LGIC_ECD_cation"/>
    <property type="match status" value="1"/>
</dbReference>
<dbReference type="Proteomes" id="UP001634394">
    <property type="component" value="Unassembled WGS sequence"/>
</dbReference>
<evidence type="ECO:0000313" key="2">
    <source>
        <dbReference type="EMBL" id="KAL3868217.1"/>
    </source>
</evidence>
<comment type="caution">
    <text evidence="2">The sequence shown here is derived from an EMBL/GenBank/DDBJ whole genome shotgun (WGS) entry which is preliminary data.</text>
</comment>
<protein>
    <recommendedName>
        <fullName evidence="1">Neurotransmitter-gated ion-channel ligand-binding domain-containing protein</fullName>
    </recommendedName>
</protein>
<sequence length="143" mass="16537">MRLSFLMIMYMPKAKAQTSDDAKNLLFQIFNASGYNKAVRPTFEQTTPTDVNIDFYLRSIIEFDSQKEKFTTFGSLSIRWMDYYLQWTPETYGNLTSIFIPQDNVWKPDISLRNGVSELKELGSSSLFVQVDNDGTVYWNPVG</sequence>
<gene>
    <name evidence="2" type="ORF">ACJMK2_041048</name>
</gene>
<dbReference type="SUPFAM" id="SSF63712">
    <property type="entry name" value="Nicotinic receptor ligand binding domain-like"/>
    <property type="match status" value="1"/>
</dbReference>
<dbReference type="Gene3D" id="2.70.170.10">
    <property type="entry name" value="Neurotransmitter-gated ion-channel ligand-binding domain"/>
    <property type="match status" value="1"/>
</dbReference>
<dbReference type="EMBL" id="JBJQND010000008">
    <property type="protein sequence ID" value="KAL3868217.1"/>
    <property type="molecule type" value="Genomic_DNA"/>
</dbReference>
<evidence type="ECO:0000259" key="1">
    <source>
        <dbReference type="Pfam" id="PF02931"/>
    </source>
</evidence>
<dbReference type="Pfam" id="PF02931">
    <property type="entry name" value="Neur_chan_LBD"/>
    <property type="match status" value="1"/>
</dbReference>
<organism evidence="2 3">
    <name type="scientific">Sinanodonta woodiana</name>
    <name type="common">Chinese pond mussel</name>
    <name type="synonym">Anodonta woodiana</name>
    <dbReference type="NCBI Taxonomy" id="1069815"/>
    <lineage>
        <taxon>Eukaryota</taxon>
        <taxon>Metazoa</taxon>
        <taxon>Spiralia</taxon>
        <taxon>Lophotrochozoa</taxon>
        <taxon>Mollusca</taxon>
        <taxon>Bivalvia</taxon>
        <taxon>Autobranchia</taxon>
        <taxon>Heteroconchia</taxon>
        <taxon>Palaeoheterodonta</taxon>
        <taxon>Unionida</taxon>
        <taxon>Unionoidea</taxon>
        <taxon>Unionidae</taxon>
        <taxon>Unioninae</taxon>
        <taxon>Sinanodonta</taxon>
    </lineage>
</organism>
<feature type="non-terminal residue" evidence="2">
    <location>
        <position position="143"/>
    </location>
</feature>
<accession>A0ABD3W2V5</accession>
<keyword evidence="3" id="KW-1185">Reference proteome</keyword>
<dbReference type="InterPro" id="IPR006202">
    <property type="entry name" value="Neur_chan_lig-bd"/>
</dbReference>
<feature type="domain" description="Neurotransmitter-gated ion-channel ligand-binding" evidence="1">
    <location>
        <begin position="28"/>
        <end position="141"/>
    </location>
</feature>